<organism>
    <name type="scientific">Serpula lacrymans var. lacrymans (strain S7.9)</name>
    <name type="common">Dry rot fungus</name>
    <dbReference type="NCBI Taxonomy" id="578457"/>
    <lineage>
        <taxon>Eukaryota</taxon>
        <taxon>Fungi</taxon>
        <taxon>Dikarya</taxon>
        <taxon>Basidiomycota</taxon>
        <taxon>Agaricomycotina</taxon>
        <taxon>Agaricomycetes</taxon>
        <taxon>Agaricomycetidae</taxon>
        <taxon>Boletales</taxon>
        <taxon>Coniophorineae</taxon>
        <taxon>Serpulaceae</taxon>
        <taxon>Serpula</taxon>
    </lineage>
</organism>
<proteinExistence type="predicted"/>
<dbReference type="GeneID" id="18814869"/>
<dbReference type="EMBL" id="GL945433">
    <property type="protein sequence ID" value="EGO25772.1"/>
    <property type="molecule type" value="Genomic_DNA"/>
</dbReference>
<accession>F8NTV2</accession>
<protein>
    <submittedName>
        <fullName evidence="1">Uncharacterized protein</fullName>
    </submittedName>
</protein>
<sequence>MASPRSGSHLTTIRLTYRILPLTRSLSVLRSPSSSQTGALSDARINTTNVQFLPNTPAVPGTALKNSISLSSGFCPLLSLFVGETLFQLTNAILYYSRSIHLITGGEHCLDPFRNRSLSTPTPLYI</sequence>
<gene>
    <name evidence="1" type="ORF">SERLADRAFT_437502</name>
</gene>
<dbReference type="Proteomes" id="UP000008064">
    <property type="component" value="Unassembled WGS sequence"/>
</dbReference>
<dbReference type="HOGENOM" id="CLU_1982922_0_0_1"/>
<reference evidence="1" key="1">
    <citation type="submission" date="2011-04" db="EMBL/GenBank/DDBJ databases">
        <title>Evolution of plant cell wall degrading machinery underlies the functional diversity of forest fungi.</title>
        <authorList>
            <consortium name="US DOE Joint Genome Institute (JGI-PGF)"/>
            <person name="Eastwood D.C."/>
            <person name="Floudas D."/>
            <person name="Binder M."/>
            <person name="Majcherczyk A."/>
            <person name="Schneider P."/>
            <person name="Aerts A."/>
            <person name="Asiegbu F.O."/>
            <person name="Baker S.E."/>
            <person name="Barry K."/>
            <person name="Bendiksby M."/>
            <person name="Blumentritt M."/>
            <person name="Coutinho P.M."/>
            <person name="Cullen D."/>
            <person name="Cullen D."/>
            <person name="Gathman A."/>
            <person name="Goodell B."/>
            <person name="Henrissat B."/>
            <person name="Ihrmark K."/>
            <person name="Kauserud H."/>
            <person name="Kohler A."/>
            <person name="LaButti K."/>
            <person name="Lapidus A."/>
            <person name="Lavin J.L."/>
            <person name="Lee Y.-H."/>
            <person name="Lindquist E."/>
            <person name="Lilly W."/>
            <person name="Lucas S."/>
            <person name="Morin E."/>
            <person name="Murat C."/>
            <person name="Oguiza J.A."/>
            <person name="Park J."/>
            <person name="Pisabarro A.G."/>
            <person name="Riley R."/>
            <person name="Rosling A."/>
            <person name="Salamov A."/>
            <person name="Schmidt O."/>
            <person name="Schmutz J."/>
            <person name="Skrede I."/>
            <person name="Stenlid J."/>
            <person name="Wiebenga A."/>
            <person name="Xie X."/>
            <person name="Kues U."/>
            <person name="Hibbett D.S."/>
            <person name="Hoffmeister D."/>
            <person name="Hogberg N."/>
            <person name="Martin F."/>
            <person name="Grigoriev I.V."/>
            <person name="Watkinson S.C."/>
        </authorList>
    </citation>
    <scope>NUCLEOTIDE SEQUENCE</scope>
    <source>
        <strain evidence="1">S7.9</strain>
    </source>
</reference>
<dbReference type="RefSeq" id="XP_007317894.1">
    <property type="nucleotide sequence ID" value="XM_007317832.1"/>
</dbReference>
<dbReference type="KEGG" id="sla:SERLADRAFT_437502"/>
<evidence type="ECO:0000313" key="1">
    <source>
        <dbReference type="EMBL" id="EGO25772.1"/>
    </source>
</evidence>
<name>F8NTV2_SERL9</name>
<dbReference type="AlphaFoldDB" id="F8NTV2"/>